<evidence type="ECO:0000256" key="5">
    <source>
        <dbReference type="ARBA" id="ARBA00022840"/>
    </source>
</evidence>
<dbReference type="GO" id="GO:0005524">
    <property type="term" value="F:ATP binding"/>
    <property type="evidence" value="ECO:0007669"/>
    <property type="project" value="UniProtKB-KW"/>
</dbReference>
<gene>
    <name evidence="6" type="ORF">METZ01_LOCUS361120</name>
</gene>
<dbReference type="EMBL" id="UINC01128486">
    <property type="protein sequence ID" value="SVD08266.1"/>
    <property type="molecule type" value="Genomic_DNA"/>
</dbReference>
<keyword evidence="3" id="KW-0547">Nucleotide-binding</keyword>
<dbReference type="InterPro" id="IPR015824">
    <property type="entry name" value="Phosphoglycerate_kinase_N"/>
</dbReference>
<proteinExistence type="predicted"/>
<protein>
    <recommendedName>
        <fullName evidence="1">phosphoglycerate kinase</fullName>
        <ecNumber evidence="1">2.7.2.3</ecNumber>
    </recommendedName>
</protein>
<feature type="non-terminal residue" evidence="6">
    <location>
        <position position="40"/>
    </location>
</feature>
<evidence type="ECO:0000256" key="4">
    <source>
        <dbReference type="ARBA" id="ARBA00022777"/>
    </source>
</evidence>
<dbReference type="PROSITE" id="PS00111">
    <property type="entry name" value="PGLYCERATE_KINASE"/>
    <property type="match status" value="1"/>
</dbReference>
<dbReference type="SUPFAM" id="SSF53748">
    <property type="entry name" value="Phosphoglycerate kinase"/>
    <property type="match status" value="1"/>
</dbReference>
<dbReference type="AlphaFoldDB" id="A0A382SEH4"/>
<dbReference type="GO" id="GO:0004618">
    <property type="term" value="F:phosphoglycerate kinase activity"/>
    <property type="evidence" value="ECO:0007669"/>
    <property type="project" value="UniProtKB-EC"/>
</dbReference>
<keyword evidence="4" id="KW-0418">Kinase</keyword>
<evidence type="ECO:0000256" key="1">
    <source>
        <dbReference type="ARBA" id="ARBA00013061"/>
    </source>
</evidence>
<dbReference type="PRINTS" id="PR00477">
    <property type="entry name" value="PHGLYCKINASE"/>
</dbReference>
<dbReference type="InterPro" id="IPR001576">
    <property type="entry name" value="Phosphoglycerate_kinase"/>
</dbReference>
<name>A0A382SEH4_9ZZZZ</name>
<dbReference type="InterPro" id="IPR036043">
    <property type="entry name" value="Phosphoglycerate_kinase_sf"/>
</dbReference>
<reference evidence="6" key="1">
    <citation type="submission" date="2018-05" db="EMBL/GenBank/DDBJ databases">
        <authorList>
            <person name="Lanie J.A."/>
            <person name="Ng W.-L."/>
            <person name="Kazmierczak K.M."/>
            <person name="Andrzejewski T.M."/>
            <person name="Davidsen T.M."/>
            <person name="Wayne K.J."/>
            <person name="Tettelin H."/>
            <person name="Glass J.I."/>
            <person name="Rusch D."/>
            <person name="Podicherti R."/>
            <person name="Tsui H.-C.T."/>
            <person name="Winkler M.E."/>
        </authorList>
    </citation>
    <scope>NUCLEOTIDE SEQUENCE</scope>
</reference>
<evidence type="ECO:0000256" key="3">
    <source>
        <dbReference type="ARBA" id="ARBA00022741"/>
    </source>
</evidence>
<organism evidence="6">
    <name type="scientific">marine metagenome</name>
    <dbReference type="NCBI Taxonomy" id="408172"/>
    <lineage>
        <taxon>unclassified sequences</taxon>
        <taxon>metagenomes</taxon>
        <taxon>ecological metagenomes</taxon>
    </lineage>
</organism>
<keyword evidence="2" id="KW-0808">Transferase</keyword>
<evidence type="ECO:0000256" key="2">
    <source>
        <dbReference type="ARBA" id="ARBA00022679"/>
    </source>
</evidence>
<keyword evidence="5" id="KW-0067">ATP-binding</keyword>
<sequence length="40" mass="4566">MNMQIPRMQDLDLQGLRTMIRLDLNVPIENGVITSAARIQ</sequence>
<evidence type="ECO:0000313" key="6">
    <source>
        <dbReference type="EMBL" id="SVD08266.1"/>
    </source>
</evidence>
<dbReference type="EC" id="2.7.2.3" evidence="1"/>
<dbReference type="InterPro" id="IPR015911">
    <property type="entry name" value="Phosphoglycerate_kinase_CS"/>
</dbReference>
<accession>A0A382SEH4</accession>
<dbReference type="Gene3D" id="3.40.50.1260">
    <property type="entry name" value="Phosphoglycerate kinase, N-terminal domain"/>
    <property type="match status" value="1"/>
</dbReference>
<dbReference type="GO" id="GO:0006096">
    <property type="term" value="P:glycolytic process"/>
    <property type="evidence" value="ECO:0007669"/>
    <property type="project" value="InterPro"/>
</dbReference>